<organism evidence="9 10">
    <name type="scientific">Engystomops pustulosus</name>
    <name type="common">Tungara frog</name>
    <name type="synonym">Physalaemus pustulosus</name>
    <dbReference type="NCBI Taxonomy" id="76066"/>
    <lineage>
        <taxon>Eukaryota</taxon>
        <taxon>Metazoa</taxon>
        <taxon>Chordata</taxon>
        <taxon>Craniata</taxon>
        <taxon>Vertebrata</taxon>
        <taxon>Euteleostomi</taxon>
        <taxon>Amphibia</taxon>
        <taxon>Batrachia</taxon>
        <taxon>Anura</taxon>
        <taxon>Neobatrachia</taxon>
        <taxon>Hyloidea</taxon>
        <taxon>Leptodactylidae</taxon>
        <taxon>Leiuperinae</taxon>
        <taxon>Engystomops</taxon>
    </lineage>
</organism>
<dbReference type="GO" id="GO:1990404">
    <property type="term" value="F:NAD+-protein mono-ADP-ribosyltransferase activity"/>
    <property type="evidence" value="ECO:0007669"/>
    <property type="project" value="TreeGrafter"/>
</dbReference>
<dbReference type="GO" id="GO:0044389">
    <property type="term" value="F:ubiquitin-like protein ligase binding"/>
    <property type="evidence" value="ECO:0007669"/>
    <property type="project" value="TreeGrafter"/>
</dbReference>
<dbReference type="PROSITE" id="PS51059">
    <property type="entry name" value="PARP_CATALYTIC"/>
    <property type="match status" value="1"/>
</dbReference>
<evidence type="ECO:0000256" key="4">
    <source>
        <dbReference type="ARBA" id="ARBA00023027"/>
    </source>
</evidence>
<dbReference type="AlphaFoldDB" id="A0AAV6YR01"/>
<evidence type="ECO:0000256" key="1">
    <source>
        <dbReference type="ARBA" id="ARBA00004123"/>
    </source>
</evidence>
<dbReference type="PANTHER" id="PTHR14453:SF70">
    <property type="entry name" value="PROTEIN MONO-ADP-RIBOSYLTRANSFERASE PARP9"/>
    <property type="match status" value="1"/>
</dbReference>
<reference evidence="9" key="1">
    <citation type="thesis" date="2020" institute="ProQuest LLC" country="789 East Eisenhower Parkway, Ann Arbor, MI, USA">
        <title>Comparative Genomics and Chromosome Evolution.</title>
        <authorList>
            <person name="Mudd A.B."/>
        </authorList>
    </citation>
    <scope>NUCLEOTIDE SEQUENCE</scope>
    <source>
        <strain evidence="9">237g6f4</strain>
        <tissue evidence="9">Blood</tissue>
    </source>
</reference>
<evidence type="ECO:0000256" key="5">
    <source>
        <dbReference type="ARBA" id="ARBA00023242"/>
    </source>
</evidence>
<keyword evidence="3" id="KW-0808">Transferase</keyword>
<dbReference type="GO" id="GO:0010629">
    <property type="term" value="P:negative regulation of gene expression"/>
    <property type="evidence" value="ECO:0007669"/>
    <property type="project" value="TreeGrafter"/>
</dbReference>
<dbReference type="PANTHER" id="PTHR14453">
    <property type="entry name" value="PARP/ZINC FINGER CCCH TYPE DOMAIN CONTAINING PROTEIN"/>
    <property type="match status" value="1"/>
</dbReference>
<feature type="domain" description="PARP catalytic" evidence="8">
    <location>
        <begin position="16"/>
        <end position="130"/>
    </location>
</feature>
<dbReference type="InterPro" id="IPR052056">
    <property type="entry name" value="Mono-ARTD/PARP"/>
</dbReference>
<evidence type="ECO:0000256" key="2">
    <source>
        <dbReference type="ARBA" id="ARBA00022676"/>
    </source>
</evidence>
<keyword evidence="2" id="KW-0328">Glycosyltransferase</keyword>
<dbReference type="GO" id="GO:0060335">
    <property type="term" value="P:positive regulation of type II interferon-mediated signaling pathway"/>
    <property type="evidence" value="ECO:0007669"/>
    <property type="project" value="TreeGrafter"/>
</dbReference>
<evidence type="ECO:0000259" key="8">
    <source>
        <dbReference type="PROSITE" id="PS51059"/>
    </source>
</evidence>
<keyword evidence="4" id="KW-0520">NAD</keyword>
<feature type="compositionally biased region" description="Polar residues" evidence="7">
    <location>
        <begin position="109"/>
        <end position="120"/>
    </location>
</feature>
<dbReference type="Proteomes" id="UP000824782">
    <property type="component" value="Unassembled WGS sequence"/>
</dbReference>
<dbReference type="GO" id="GO:0070212">
    <property type="term" value="P:protein poly-ADP-ribosylation"/>
    <property type="evidence" value="ECO:0007669"/>
    <property type="project" value="TreeGrafter"/>
</dbReference>
<dbReference type="GO" id="GO:0005634">
    <property type="term" value="C:nucleus"/>
    <property type="evidence" value="ECO:0007669"/>
    <property type="project" value="UniProtKB-SubCell"/>
</dbReference>
<dbReference type="EMBL" id="WNYA01043712">
    <property type="protein sequence ID" value="KAG8536436.1"/>
    <property type="molecule type" value="Genomic_DNA"/>
</dbReference>
<comment type="similarity">
    <text evidence="6">Belongs to the ARTD/PARP family.</text>
</comment>
<keyword evidence="10" id="KW-1185">Reference proteome</keyword>
<dbReference type="GO" id="GO:0003950">
    <property type="term" value="F:NAD+ poly-ADP-ribosyltransferase activity"/>
    <property type="evidence" value="ECO:0007669"/>
    <property type="project" value="InterPro"/>
</dbReference>
<comment type="subcellular location">
    <subcellularLocation>
        <location evidence="1">Nucleus</location>
    </subcellularLocation>
</comment>
<dbReference type="InterPro" id="IPR012317">
    <property type="entry name" value="Poly(ADP-ribose)pol_cat_dom"/>
</dbReference>
<dbReference type="GO" id="GO:0003714">
    <property type="term" value="F:transcription corepressor activity"/>
    <property type="evidence" value="ECO:0007669"/>
    <property type="project" value="TreeGrafter"/>
</dbReference>
<evidence type="ECO:0000313" key="10">
    <source>
        <dbReference type="Proteomes" id="UP000824782"/>
    </source>
</evidence>
<proteinExistence type="inferred from homology"/>
<protein>
    <recommendedName>
        <fullName evidence="8">PARP catalytic domain-containing protein</fullName>
    </recommendedName>
</protein>
<accession>A0AAV6YR01</accession>
<gene>
    <name evidence="9" type="ORF">GDO81_026372</name>
</gene>
<name>A0AAV6YR01_ENGPU</name>
<evidence type="ECO:0000256" key="7">
    <source>
        <dbReference type="SAM" id="MobiDB-lite"/>
    </source>
</evidence>
<comment type="caution">
    <text evidence="9">The sequence shown here is derived from an EMBL/GenBank/DDBJ whole genome shotgun (WGS) entry which is preliminary data.</text>
</comment>
<dbReference type="Gene3D" id="3.90.228.10">
    <property type="match status" value="1"/>
</dbReference>
<keyword evidence="5" id="KW-0539">Nucleus</keyword>
<dbReference type="GO" id="GO:0005737">
    <property type="term" value="C:cytoplasm"/>
    <property type="evidence" value="ECO:0007669"/>
    <property type="project" value="TreeGrafter"/>
</dbReference>
<feature type="region of interest" description="Disordered" evidence="7">
    <location>
        <begin position="107"/>
        <end position="130"/>
    </location>
</feature>
<evidence type="ECO:0000256" key="3">
    <source>
        <dbReference type="ARBA" id="ARBA00022679"/>
    </source>
</evidence>
<sequence>MACKVDFFPSGLGGSLPSTWTFEESWTREVDPRSRDFEDRRKEFQQAGLTLLKMEKVQNQRLANVFQHKKEAVERREGRPSTQHLYQLVPAPYWRDICKGGFHRIYATPTGQKSHMTPTNERPGYREGDG</sequence>
<evidence type="ECO:0000256" key="6">
    <source>
        <dbReference type="ARBA" id="ARBA00024347"/>
    </source>
</evidence>
<evidence type="ECO:0000313" key="9">
    <source>
        <dbReference type="EMBL" id="KAG8536436.1"/>
    </source>
</evidence>